<sequence>MTRRELMLRALLQATGQPRSHLEDVLDYVVATESGRENMDEEISSEEQAVLEAAFADEASGILAWYVRLMTGNEELIRSRARAFQRENAPKRAKRGGR</sequence>
<name>E1JRC8_SOLFR</name>
<comment type="caution">
    <text evidence="1">The sequence shown here is derived from an EMBL/GenBank/DDBJ whole genome shotgun (WGS) entry which is preliminary data.</text>
</comment>
<evidence type="ECO:0000313" key="2">
    <source>
        <dbReference type="Proteomes" id="UP000006250"/>
    </source>
</evidence>
<dbReference type="EMBL" id="AECZ01000001">
    <property type="protein sequence ID" value="EFL53129.1"/>
    <property type="molecule type" value="Genomic_DNA"/>
</dbReference>
<proteinExistence type="predicted"/>
<protein>
    <submittedName>
        <fullName evidence="1">Uncharacterized protein</fullName>
    </submittedName>
</protein>
<dbReference type="AlphaFoldDB" id="E1JRC8"/>
<organism evidence="1 2">
    <name type="scientific">Solidesulfovibrio fructosivorans JJ]</name>
    <dbReference type="NCBI Taxonomy" id="596151"/>
    <lineage>
        <taxon>Bacteria</taxon>
        <taxon>Pseudomonadati</taxon>
        <taxon>Thermodesulfobacteriota</taxon>
        <taxon>Desulfovibrionia</taxon>
        <taxon>Desulfovibrionales</taxon>
        <taxon>Desulfovibrionaceae</taxon>
        <taxon>Solidesulfovibrio</taxon>
    </lineage>
</organism>
<evidence type="ECO:0000313" key="1">
    <source>
        <dbReference type="EMBL" id="EFL53129.1"/>
    </source>
</evidence>
<gene>
    <name evidence="1" type="ORF">DesfrDRAFT_0177</name>
</gene>
<accession>E1JRC8</accession>
<keyword evidence="2" id="KW-1185">Reference proteome</keyword>
<reference evidence="1 2" key="1">
    <citation type="submission" date="2010-08" db="EMBL/GenBank/DDBJ databases">
        <title>The draft genome of Desulfovibrio fructosovorans JJ.</title>
        <authorList>
            <consortium name="US DOE Joint Genome Institute (JGI-PGF)"/>
            <person name="Lucas S."/>
            <person name="Copeland A."/>
            <person name="Lapidus A."/>
            <person name="Cheng J.-F."/>
            <person name="Bruce D."/>
            <person name="Goodwin L."/>
            <person name="Pitluck S."/>
            <person name="Land M.L."/>
            <person name="Hauser L."/>
            <person name="Chang Y.-J."/>
            <person name="Jeffries C."/>
            <person name="Wall J.D."/>
            <person name="Stahl D.A."/>
            <person name="Arkin A.P."/>
            <person name="Dehal P."/>
            <person name="Stolyar S.M."/>
            <person name="Hazen T.C."/>
            <person name="Woyke T.J."/>
        </authorList>
    </citation>
    <scope>NUCLEOTIDE SEQUENCE [LARGE SCALE GENOMIC DNA]</scope>
    <source>
        <strain evidence="1 2">JJ</strain>
    </source>
</reference>
<dbReference type="Proteomes" id="UP000006250">
    <property type="component" value="Unassembled WGS sequence"/>
</dbReference>
<dbReference type="RefSeq" id="WP_005990205.1">
    <property type="nucleotide sequence ID" value="NZ_AECZ01000001.1"/>
</dbReference>